<dbReference type="Proteomes" id="UP000271098">
    <property type="component" value="Unassembled WGS sequence"/>
</dbReference>
<sequence>MVGRGRGWLQCVRLPVLFEGSGCAAGPEALLVMMSRKIVMLGSSPRTQRSQSAIQLPVGQECTSSAPLFYYSPSDFIYDLRNVPSSQSDENRTRNAKDERLFNYDLNCMYKLLDGDFNLSVQLNVERGEMRRKPMHFRAVREPFNHLRWNFAKLKQNEIILYLRRKDGFPSSDPLDRHVVAINAAPLERGHSLLLPSINRCSPQVLSEVAVRLATDVMLLTNNESFHVLFNSLLGQASINHLHLHMLTWPYDSDLINRKCEHLYDNIYVMKRPVWYAHALVSQLPSPDHYETFVK</sequence>
<organism evidence="4">
    <name type="scientific">Gongylonema pulchrum</name>
    <dbReference type="NCBI Taxonomy" id="637853"/>
    <lineage>
        <taxon>Eukaryota</taxon>
        <taxon>Metazoa</taxon>
        <taxon>Ecdysozoa</taxon>
        <taxon>Nematoda</taxon>
        <taxon>Chromadorea</taxon>
        <taxon>Rhabditida</taxon>
        <taxon>Spirurina</taxon>
        <taxon>Spiruromorpha</taxon>
        <taxon>Spiruroidea</taxon>
        <taxon>Gongylonematidae</taxon>
        <taxon>Gongylonema</taxon>
    </lineage>
</organism>
<reference evidence="4" key="1">
    <citation type="submission" date="2016-06" db="UniProtKB">
        <authorList>
            <consortium name="WormBaseParasite"/>
        </authorList>
    </citation>
    <scope>IDENTIFICATION</scope>
</reference>
<gene>
    <name evidence="2" type="ORF">GPUH_LOCUS14158</name>
</gene>
<reference evidence="2 3" key="2">
    <citation type="submission" date="2018-11" db="EMBL/GenBank/DDBJ databases">
        <authorList>
            <consortium name="Pathogen Informatics"/>
        </authorList>
    </citation>
    <scope>NUCLEOTIDE SEQUENCE [LARGE SCALE GENOMIC DNA]</scope>
</reference>
<keyword evidence="3" id="KW-1185">Reference proteome</keyword>
<dbReference type="GO" id="GO:0016787">
    <property type="term" value="F:hydrolase activity"/>
    <property type="evidence" value="ECO:0007669"/>
    <property type="project" value="UniProtKB-KW"/>
</dbReference>
<dbReference type="WBParaSite" id="GPUH_0001417301-mRNA-1">
    <property type="protein sequence ID" value="GPUH_0001417301-mRNA-1"/>
    <property type="gene ID" value="GPUH_0001417301"/>
</dbReference>
<dbReference type="GO" id="GO:0005085">
    <property type="term" value="F:guanyl-nucleotide exchange factor activity"/>
    <property type="evidence" value="ECO:0007669"/>
    <property type="project" value="UniProtKB-KW"/>
</dbReference>
<proteinExistence type="predicted"/>
<dbReference type="GO" id="GO:0006006">
    <property type="term" value="P:glucose metabolic process"/>
    <property type="evidence" value="ECO:0007669"/>
    <property type="project" value="TreeGrafter"/>
</dbReference>
<dbReference type="AlphaFoldDB" id="A0A183DZL7"/>
<dbReference type="GO" id="GO:0000166">
    <property type="term" value="F:nucleotide binding"/>
    <property type="evidence" value="ECO:0007669"/>
    <property type="project" value="UniProtKB-KW"/>
</dbReference>
<dbReference type="InterPro" id="IPR058866">
    <property type="entry name" value="GDPGP1_N"/>
</dbReference>
<dbReference type="EMBL" id="UYRT01080968">
    <property type="protein sequence ID" value="VDN23673.1"/>
    <property type="molecule type" value="Genomic_DNA"/>
</dbReference>
<dbReference type="InterPro" id="IPR036265">
    <property type="entry name" value="HIT-like_sf"/>
</dbReference>
<dbReference type="PANTHER" id="PTHR20884">
    <property type="entry name" value="GDP-D-GLUCOSE PHOSPHORYLASE 1"/>
    <property type="match status" value="1"/>
</dbReference>
<feature type="domain" description="GDPGP1-like N-terminal" evidence="1">
    <location>
        <begin position="95"/>
        <end position="246"/>
    </location>
</feature>
<dbReference type="GO" id="GO:0005737">
    <property type="term" value="C:cytoplasm"/>
    <property type="evidence" value="ECO:0007669"/>
    <property type="project" value="UniProtKB-SubCell"/>
</dbReference>
<dbReference type="PANTHER" id="PTHR20884:SF8">
    <property type="entry name" value="GDP-D-GLUCOSE PHOSPHORYLASE 1"/>
    <property type="match status" value="1"/>
</dbReference>
<name>A0A183DZL7_9BILA</name>
<dbReference type="InterPro" id="IPR026506">
    <property type="entry name" value="GDPGP"/>
</dbReference>
<dbReference type="GO" id="GO:0080048">
    <property type="term" value="F:GDP-D-glucose phosphorylase activity"/>
    <property type="evidence" value="ECO:0007669"/>
    <property type="project" value="UniProtKB-EC"/>
</dbReference>
<dbReference type="Pfam" id="PF26217">
    <property type="entry name" value="GDPGP1_N"/>
    <property type="match status" value="1"/>
</dbReference>
<evidence type="ECO:0000313" key="3">
    <source>
        <dbReference type="Proteomes" id="UP000271098"/>
    </source>
</evidence>
<protein>
    <submittedName>
        <fullName evidence="4">GDP-D-glucose phosphorylase 1</fullName>
    </submittedName>
</protein>
<dbReference type="SUPFAM" id="SSF54197">
    <property type="entry name" value="HIT-like"/>
    <property type="match status" value="1"/>
</dbReference>
<evidence type="ECO:0000313" key="4">
    <source>
        <dbReference type="WBParaSite" id="GPUH_0001417301-mRNA-1"/>
    </source>
</evidence>
<accession>A0A183DZL7</accession>
<evidence type="ECO:0000313" key="2">
    <source>
        <dbReference type="EMBL" id="VDN23673.1"/>
    </source>
</evidence>
<evidence type="ECO:0000259" key="1">
    <source>
        <dbReference type="Pfam" id="PF26217"/>
    </source>
</evidence>
<dbReference type="OrthoDB" id="417175at2759"/>